<dbReference type="OrthoDB" id="323463at2"/>
<dbReference type="eggNOG" id="COG2226">
    <property type="taxonomic scope" value="Bacteria"/>
</dbReference>
<dbReference type="CDD" id="cd02440">
    <property type="entry name" value="AdoMet_MTases"/>
    <property type="match status" value="1"/>
</dbReference>
<dbReference type="GO" id="GO:0032259">
    <property type="term" value="P:methylation"/>
    <property type="evidence" value="ECO:0007669"/>
    <property type="project" value="UniProtKB-KW"/>
</dbReference>
<proteinExistence type="predicted"/>
<gene>
    <name evidence="3" type="ORF">OM33_07175</name>
</gene>
<dbReference type="InterPro" id="IPR013216">
    <property type="entry name" value="Methyltransf_11"/>
</dbReference>
<dbReference type="Pfam" id="PF08241">
    <property type="entry name" value="Methyltransf_11"/>
    <property type="match status" value="1"/>
</dbReference>
<keyword evidence="3" id="KW-0489">Methyltransferase</keyword>
<dbReference type="HOGENOM" id="CLU_1244471_0_0_6"/>
<keyword evidence="4" id="KW-1185">Reference proteome</keyword>
<evidence type="ECO:0000313" key="3">
    <source>
        <dbReference type="EMBL" id="AIY64956.1"/>
    </source>
</evidence>
<dbReference type="InterPro" id="IPR029063">
    <property type="entry name" value="SAM-dependent_MTases_sf"/>
</dbReference>
<dbReference type="RefSeq" id="WP_038640408.1">
    <property type="nucleotide sequence ID" value="NZ_CP009888.1"/>
</dbReference>
<evidence type="ECO:0000313" key="4">
    <source>
        <dbReference type="Proteomes" id="UP000030341"/>
    </source>
</evidence>
<feature type="region of interest" description="Disordered" evidence="1">
    <location>
        <begin position="1"/>
        <end position="25"/>
    </location>
</feature>
<dbReference type="EMBL" id="CP009888">
    <property type="protein sequence ID" value="AIY64956.1"/>
    <property type="molecule type" value="Genomic_DNA"/>
</dbReference>
<dbReference type="KEGG" id="pseo:OM33_07175"/>
<keyword evidence="3" id="KW-0808">Transferase</keyword>
<dbReference type="SUPFAM" id="SSF53335">
    <property type="entry name" value="S-adenosyl-L-methionine-dependent methyltransferases"/>
    <property type="match status" value="1"/>
</dbReference>
<protein>
    <submittedName>
        <fullName evidence="3">SAM-dependent methyltransferase</fullName>
    </submittedName>
</protein>
<dbReference type="PANTHER" id="PTHR42912">
    <property type="entry name" value="METHYLTRANSFERASE"/>
    <property type="match status" value="1"/>
</dbReference>
<dbReference type="Gene3D" id="3.40.50.150">
    <property type="entry name" value="Vaccinia Virus protein VP39"/>
    <property type="match status" value="1"/>
</dbReference>
<accession>A0A0A7EFX1</accession>
<evidence type="ECO:0000256" key="1">
    <source>
        <dbReference type="SAM" id="MobiDB-lite"/>
    </source>
</evidence>
<reference evidence="3 4" key="1">
    <citation type="submission" date="2014-11" db="EMBL/GenBank/DDBJ databases">
        <title>Complete Genome Sequence of Pseudoalteromonas sp. Strain OCN003 Isolated from Kaneohe Bay, Oahu, Hawaii.</title>
        <authorList>
            <person name="Beurmann S."/>
            <person name="Videau P."/>
            <person name="Ushijima B."/>
            <person name="Smith A.M."/>
            <person name="Aeby G.S."/>
            <person name="Callahan S.M."/>
            <person name="Belcaid M."/>
        </authorList>
    </citation>
    <scope>NUCLEOTIDE SEQUENCE [LARGE SCALE GENOMIC DNA]</scope>
    <source>
        <strain evidence="3 4">OCN003</strain>
    </source>
</reference>
<feature type="domain" description="Methyltransferase type 11" evidence="2">
    <location>
        <begin position="54"/>
        <end position="148"/>
    </location>
</feature>
<dbReference type="GO" id="GO:0008757">
    <property type="term" value="F:S-adenosylmethionine-dependent methyltransferase activity"/>
    <property type="evidence" value="ECO:0007669"/>
    <property type="project" value="InterPro"/>
</dbReference>
<dbReference type="STRING" id="1348114.OM33_07175"/>
<dbReference type="InterPro" id="IPR050508">
    <property type="entry name" value="Methyltransf_Superfamily"/>
</dbReference>
<sequence length="222" mass="25025">MSEFLKKQSEWQQQATSSDDFKAQVGRPQSDASWQQLALDVKHKLNLIDGDSLLDVGCGSGLLLSKLANHCASVAGIDYAQAMVDKAQQLIPNGTFYCGEAAALKFDSNSFDKLLSYSIFHYFPSQDYAIDVIKEMARVVKPGGVILIGDVLDADFEMAIKSGSNLEYEQKIPYIHRYSQWRFYDLAHLQDAVSHLVNKFEVLTQPSEFELSGYRKDIRLWL</sequence>
<evidence type="ECO:0000259" key="2">
    <source>
        <dbReference type="Pfam" id="PF08241"/>
    </source>
</evidence>
<dbReference type="PANTHER" id="PTHR42912:SF80">
    <property type="entry name" value="METHYLTRANSFERASE DOMAIN-CONTAINING PROTEIN"/>
    <property type="match status" value="1"/>
</dbReference>
<name>A0A0A7EFX1_9GAMM</name>
<dbReference type="Proteomes" id="UP000030341">
    <property type="component" value="Chromosome 1"/>
</dbReference>
<organism evidence="3 4">
    <name type="scientific">Pseudoalteromonas piratica</name>
    <dbReference type="NCBI Taxonomy" id="1348114"/>
    <lineage>
        <taxon>Bacteria</taxon>
        <taxon>Pseudomonadati</taxon>
        <taxon>Pseudomonadota</taxon>
        <taxon>Gammaproteobacteria</taxon>
        <taxon>Alteromonadales</taxon>
        <taxon>Pseudoalteromonadaceae</taxon>
        <taxon>Pseudoalteromonas</taxon>
    </lineage>
</organism>
<dbReference type="AlphaFoldDB" id="A0A0A7EFX1"/>